<evidence type="ECO:0000313" key="2">
    <source>
        <dbReference type="Ensembl" id="ENSPMAP00000002163.1"/>
    </source>
</evidence>
<dbReference type="PROSITE" id="PS50835">
    <property type="entry name" value="IG_LIKE"/>
    <property type="match status" value="1"/>
</dbReference>
<dbReference type="InterPro" id="IPR013783">
    <property type="entry name" value="Ig-like_fold"/>
</dbReference>
<name>S4RAD2_PETMA</name>
<protein>
    <recommendedName>
        <fullName evidence="1">Ig-like domain-containing protein</fullName>
    </recommendedName>
</protein>
<dbReference type="InterPro" id="IPR042474">
    <property type="entry name" value="A33"/>
</dbReference>
<reference evidence="2" key="2">
    <citation type="submission" date="2025-09" db="UniProtKB">
        <authorList>
            <consortium name="Ensembl"/>
        </authorList>
    </citation>
    <scope>IDENTIFICATION</scope>
</reference>
<evidence type="ECO:0000259" key="1">
    <source>
        <dbReference type="PROSITE" id="PS50835"/>
    </source>
</evidence>
<feature type="domain" description="Ig-like" evidence="1">
    <location>
        <begin position="6"/>
        <end position="110"/>
    </location>
</feature>
<reference evidence="2" key="1">
    <citation type="submission" date="2025-08" db="UniProtKB">
        <authorList>
            <consortium name="Ensembl"/>
        </authorList>
    </citation>
    <scope>IDENTIFICATION</scope>
</reference>
<organism evidence="2">
    <name type="scientific">Petromyzon marinus</name>
    <name type="common">Sea lamprey</name>
    <dbReference type="NCBI Taxonomy" id="7757"/>
    <lineage>
        <taxon>Eukaryota</taxon>
        <taxon>Metazoa</taxon>
        <taxon>Chordata</taxon>
        <taxon>Craniata</taxon>
        <taxon>Vertebrata</taxon>
        <taxon>Cyclostomata</taxon>
        <taxon>Hyperoartia</taxon>
        <taxon>Petromyzontiformes</taxon>
        <taxon>Petromyzontidae</taxon>
        <taxon>Petromyzon</taxon>
    </lineage>
</organism>
<dbReference type="InterPro" id="IPR003599">
    <property type="entry name" value="Ig_sub"/>
</dbReference>
<dbReference type="InterPro" id="IPR007110">
    <property type="entry name" value="Ig-like_dom"/>
</dbReference>
<dbReference type="SUPFAM" id="SSF48726">
    <property type="entry name" value="Immunoglobulin"/>
    <property type="match status" value="1"/>
</dbReference>
<dbReference type="InterPro" id="IPR013106">
    <property type="entry name" value="Ig_V-set"/>
</dbReference>
<dbReference type="SMART" id="SM00409">
    <property type="entry name" value="IG"/>
    <property type="match status" value="1"/>
</dbReference>
<proteinExistence type="predicted"/>
<dbReference type="STRING" id="7757.ENSPMAP00000002163"/>
<dbReference type="HOGENOM" id="CLU_2126789_0_0_1"/>
<dbReference type="PANTHER" id="PTHR44969">
    <property type="entry name" value="CELL SURFACE A33 ANTIGEN"/>
    <property type="match status" value="1"/>
</dbReference>
<dbReference type="Pfam" id="PF07686">
    <property type="entry name" value="V-set"/>
    <property type="match status" value="1"/>
</dbReference>
<dbReference type="Gene3D" id="2.60.40.10">
    <property type="entry name" value="Immunoglobulins"/>
    <property type="match status" value="1"/>
</dbReference>
<sequence>VTVTMPTPELEAARDGEIILPCTYTSTVSDRNNLYISWAKEEEKNDKMVIVYMGKQTSVSDEYFVGRVSFAGDYLANNVGIKITKLRNEDNGVYKCSVTNMPGTDNGHITLIVL</sequence>
<accession>S4RAD2</accession>
<dbReference type="PANTHER" id="PTHR44969:SF1">
    <property type="entry name" value="CELL SURFACE A33 ANTIGEN"/>
    <property type="match status" value="1"/>
</dbReference>
<dbReference type="InterPro" id="IPR036179">
    <property type="entry name" value="Ig-like_dom_sf"/>
</dbReference>
<dbReference type="AlphaFoldDB" id="S4RAD2"/>
<dbReference type="SMART" id="SM00406">
    <property type="entry name" value="IGv"/>
    <property type="match status" value="1"/>
</dbReference>
<dbReference type="GO" id="GO:0005886">
    <property type="term" value="C:plasma membrane"/>
    <property type="evidence" value="ECO:0007669"/>
    <property type="project" value="InterPro"/>
</dbReference>
<dbReference type="Ensembl" id="ENSPMAT00000002174.1">
    <property type="protein sequence ID" value="ENSPMAP00000002163.1"/>
    <property type="gene ID" value="ENSPMAG00000001977.1"/>
</dbReference>